<evidence type="ECO:0000313" key="2">
    <source>
        <dbReference type="EMBL" id="MDJ1481843.1"/>
    </source>
</evidence>
<reference evidence="2" key="1">
    <citation type="submission" date="2023-05" db="EMBL/GenBank/DDBJ databases">
        <authorList>
            <person name="Zhang X."/>
        </authorList>
    </citation>
    <scope>NUCLEOTIDE SEQUENCE</scope>
    <source>
        <strain evidence="2">YF14B1</strain>
    </source>
</reference>
<dbReference type="EMBL" id="JASJOS010000006">
    <property type="protein sequence ID" value="MDJ1481843.1"/>
    <property type="molecule type" value="Genomic_DNA"/>
</dbReference>
<proteinExistence type="predicted"/>
<feature type="transmembrane region" description="Helical" evidence="1">
    <location>
        <begin position="58"/>
        <end position="79"/>
    </location>
</feature>
<evidence type="ECO:0000313" key="3">
    <source>
        <dbReference type="Proteomes" id="UP001241110"/>
    </source>
</evidence>
<protein>
    <submittedName>
        <fullName evidence="2">DUF3995 domain-containing protein</fullName>
    </submittedName>
</protein>
<accession>A0AAE3QR16</accession>
<dbReference type="RefSeq" id="WP_313980178.1">
    <property type="nucleotide sequence ID" value="NZ_JASJOS010000006.1"/>
</dbReference>
<sequence length="175" mass="20170">MSSINLFSLAKTINASLFLIISLLHIYWAVKGLFQPNQYFLSLVIPEIDKELAFKPGIGATLLVALALLVASFISIWAIKPIYKGLKPFIVSEWWCIYGNLAIAIIFGIRAMGDFKYVGFFKKIRHTQFAYYDTHLYSPLCLLIAILAFYIYLQIRYQTDMYQKFVLPYGIIFIQ</sequence>
<keyword evidence="1" id="KW-1133">Transmembrane helix</keyword>
<dbReference type="Pfam" id="PF13160">
    <property type="entry name" value="DUF3995"/>
    <property type="match status" value="1"/>
</dbReference>
<gene>
    <name evidence="2" type="ORF">QNI16_15185</name>
</gene>
<feature type="transmembrane region" description="Helical" evidence="1">
    <location>
        <begin position="12"/>
        <end position="30"/>
    </location>
</feature>
<dbReference type="InterPro" id="IPR025058">
    <property type="entry name" value="DUF3995"/>
</dbReference>
<dbReference type="AlphaFoldDB" id="A0AAE3QR16"/>
<keyword evidence="1" id="KW-0812">Transmembrane</keyword>
<comment type="caution">
    <text evidence="2">The sequence shown here is derived from an EMBL/GenBank/DDBJ whole genome shotgun (WGS) entry which is preliminary data.</text>
</comment>
<organism evidence="2 3">
    <name type="scientific">Xanthocytophaga flava</name>
    <dbReference type="NCBI Taxonomy" id="3048013"/>
    <lineage>
        <taxon>Bacteria</taxon>
        <taxon>Pseudomonadati</taxon>
        <taxon>Bacteroidota</taxon>
        <taxon>Cytophagia</taxon>
        <taxon>Cytophagales</taxon>
        <taxon>Rhodocytophagaceae</taxon>
        <taxon>Xanthocytophaga</taxon>
    </lineage>
</organism>
<feature type="transmembrane region" description="Helical" evidence="1">
    <location>
        <begin position="136"/>
        <end position="153"/>
    </location>
</feature>
<keyword evidence="1" id="KW-0472">Membrane</keyword>
<dbReference type="Proteomes" id="UP001241110">
    <property type="component" value="Unassembled WGS sequence"/>
</dbReference>
<feature type="transmembrane region" description="Helical" evidence="1">
    <location>
        <begin position="91"/>
        <end position="112"/>
    </location>
</feature>
<name>A0AAE3QR16_9BACT</name>
<evidence type="ECO:0000256" key="1">
    <source>
        <dbReference type="SAM" id="Phobius"/>
    </source>
</evidence>